<accession>E9G501</accession>
<proteinExistence type="predicted"/>
<organism evidence="2 3">
    <name type="scientific">Daphnia pulex</name>
    <name type="common">Water flea</name>
    <dbReference type="NCBI Taxonomy" id="6669"/>
    <lineage>
        <taxon>Eukaryota</taxon>
        <taxon>Metazoa</taxon>
        <taxon>Ecdysozoa</taxon>
        <taxon>Arthropoda</taxon>
        <taxon>Crustacea</taxon>
        <taxon>Branchiopoda</taxon>
        <taxon>Diplostraca</taxon>
        <taxon>Cladocera</taxon>
        <taxon>Anomopoda</taxon>
        <taxon>Daphniidae</taxon>
        <taxon>Daphnia</taxon>
    </lineage>
</organism>
<feature type="region of interest" description="Disordered" evidence="1">
    <location>
        <begin position="1"/>
        <end position="48"/>
    </location>
</feature>
<keyword evidence="3" id="KW-1185">Reference proteome</keyword>
<dbReference type="Proteomes" id="UP000000305">
    <property type="component" value="Unassembled WGS sequence"/>
</dbReference>
<protein>
    <submittedName>
        <fullName evidence="2">Uncharacterized protein</fullName>
    </submittedName>
</protein>
<name>E9G501_DAPPU</name>
<dbReference type="KEGG" id="dpx:DAPPUDRAFT_314218"/>
<dbReference type="InParanoid" id="E9G501"/>
<evidence type="ECO:0000256" key="1">
    <source>
        <dbReference type="SAM" id="MobiDB-lite"/>
    </source>
</evidence>
<dbReference type="HOGENOM" id="CLU_2724748_0_0_1"/>
<sequence>MSASAPVKPSGIKPPTSRLARPSVTSKPASNGSSGENMSKISNESDGPKKKLVDILILVPPLWCFEHGVVFA</sequence>
<evidence type="ECO:0000313" key="2">
    <source>
        <dbReference type="EMBL" id="EFX85469.1"/>
    </source>
</evidence>
<dbReference type="AlphaFoldDB" id="E9G501"/>
<reference evidence="2 3" key="1">
    <citation type="journal article" date="2011" name="Science">
        <title>The ecoresponsive genome of Daphnia pulex.</title>
        <authorList>
            <person name="Colbourne J.K."/>
            <person name="Pfrender M.E."/>
            <person name="Gilbert D."/>
            <person name="Thomas W.K."/>
            <person name="Tucker A."/>
            <person name="Oakley T.H."/>
            <person name="Tokishita S."/>
            <person name="Aerts A."/>
            <person name="Arnold G.J."/>
            <person name="Basu M.K."/>
            <person name="Bauer D.J."/>
            <person name="Caceres C.E."/>
            <person name="Carmel L."/>
            <person name="Casola C."/>
            <person name="Choi J.H."/>
            <person name="Detter J.C."/>
            <person name="Dong Q."/>
            <person name="Dusheyko S."/>
            <person name="Eads B.D."/>
            <person name="Frohlich T."/>
            <person name="Geiler-Samerotte K.A."/>
            <person name="Gerlach D."/>
            <person name="Hatcher P."/>
            <person name="Jogdeo S."/>
            <person name="Krijgsveld J."/>
            <person name="Kriventseva E.V."/>
            <person name="Kultz D."/>
            <person name="Laforsch C."/>
            <person name="Lindquist E."/>
            <person name="Lopez J."/>
            <person name="Manak J.R."/>
            <person name="Muller J."/>
            <person name="Pangilinan J."/>
            <person name="Patwardhan R.P."/>
            <person name="Pitluck S."/>
            <person name="Pritham E.J."/>
            <person name="Rechtsteiner A."/>
            <person name="Rho M."/>
            <person name="Rogozin I.B."/>
            <person name="Sakarya O."/>
            <person name="Salamov A."/>
            <person name="Schaack S."/>
            <person name="Shapiro H."/>
            <person name="Shiga Y."/>
            <person name="Skalitzky C."/>
            <person name="Smith Z."/>
            <person name="Souvorov A."/>
            <person name="Sung W."/>
            <person name="Tang Z."/>
            <person name="Tsuchiya D."/>
            <person name="Tu H."/>
            <person name="Vos H."/>
            <person name="Wang M."/>
            <person name="Wolf Y.I."/>
            <person name="Yamagata H."/>
            <person name="Yamada T."/>
            <person name="Ye Y."/>
            <person name="Shaw J.R."/>
            <person name="Andrews J."/>
            <person name="Crease T.J."/>
            <person name="Tang H."/>
            <person name="Lucas S.M."/>
            <person name="Robertson H.M."/>
            <person name="Bork P."/>
            <person name="Koonin E.V."/>
            <person name="Zdobnov E.M."/>
            <person name="Grigoriev I.V."/>
            <person name="Lynch M."/>
            <person name="Boore J.L."/>
        </authorList>
    </citation>
    <scope>NUCLEOTIDE SEQUENCE [LARGE SCALE GENOMIC DNA]</scope>
</reference>
<evidence type="ECO:0000313" key="3">
    <source>
        <dbReference type="Proteomes" id="UP000000305"/>
    </source>
</evidence>
<feature type="compositionally biased region" description="Polar residues" evidence="1">
    <location>
        <begin position="23"/>
        <end position="45"/>
    </location>
</feature>
<gene>
    <name evidence="2" type="ORF">DAPPUDRAFT_314218</name>
</gene>
<dbReference type="EMBL" id="GL732532">
    <property type="protein sequence ID" value="EFX85469.1"/>
    <property type="molecule type" value="Genomic_DNA"/>
</dbReference>